<dbReference type="InterPro" id="IPR006674">
    <property type="entry name" value="HD_domain"/>
</dbReference>
<dbReference type="PANTHER" id="PTHR11845:SF13">
    <property type="entry name" value="5'-DEOXYNUCLEOTIDASE HDDC2"/>
    <property type="match status" value="1"/>
</dbReference>
<dbReference type="GO" id="GO:0002953">
    <property type="term" value="F:5'-deoxynucleotidase activity"/>
    <property type="evidence" value="ECO:0007669"/>
    <property type="project" value="UniProtKB-EC"/>
</dbReference>
<organism evidence="9 10">
    <name type="scientific">Nocardiopsis flavescens</name>
    <dbReference type="NCBI Taxonomy" id="758803"/>
    <lineage>
        <taxon>Bacteria</taxon>
        <taxon>Bacillati</taxon>
        <taxon>Actinomycetota</taxon>
        <taxon>Actinomycetes</taxon>
        <taxon>Streptosporangiales</taxon>
        <taxon>Nocardiopsidaceae</taxon>
        <taxon>Nocardiopsis</taxon>
    </lineage>
</organism>
<evidence type="ECO:0000256" key="6">
    <source>
        <dbReference type="ARBA" id="ARBA00022723"/>
    </source>
</evidence>
<comment type="cofactor">
    <cofactor evidence="2">
        <name>Mn(2+)</name>
        <dbReference type="ChEBI" id="CHEBI:29035"/>
    </cofactor>
</comment>
<dbReference type="InterPro" id="IPR039356">
    <property type="entry name" value="YfbR/HDDC2"/>
</dbReference>
<comment type="cofactor">
    <cofactor evidence="3">
        <name>Co(2+)</name>
        <dbReference type="ChEBI" id="CHEBI:48828"/>
    </cofactor>
</comment>
<proteinExistence type="predicted"/>
<evidence type="ECO:0000313" key="10">
    <source>
        <dbReference type="Proteomes" id="UP000184452"/>
    </source>
</evidence>
<keyword evidence="10" id="KW-1185">Reference proteome</keyword>
<comment type="subunit">
    <text evidence="4">Homodimer.</text>
</comment>
<reference evidence="9 10" key="1">
    <citation type="submission" date="2016-11" db="EMBL/GenBank/DDBJ databases">
        <authorList>
            <person name="Jaros S."/>
            <person name="Januszkiewicz K."/>
            <person name="Wedrychowicz H."/>
        </authorList>
    </citation>
    <scope>NUCLEOTIDE SEQUENCE [LARGE SCALE GENOMIC DNA]</scope>
    <source>
        <strain evidence="9 10">CGMCC 4.5723</strain>
    </source>
</reference>
<evidence type="ECO:0000256" key="3">
    <source>
        <dbReference type="ARBA" id="ARBA00001941"/>
    </source>
</evidence>
<evidence type="ECO:0000256" key="2">
    <source>
        <dbReference type="ARBA" id="ARBA00001936"/>
    </source>
</evidence>
<dbReference type="InterPro" id="IPR003607">
    <property type="entry name" value="HD/PDEase_dom"/>
</dbReference>
<dbReference type="PANTHER" id="PTHR11845">
    <property type="entry name" value="5'-DEOXYNUCLEOTIDASE HDDC2"/>
    <property type="match status" value="1"/>
</dbReference>
<dbReference type="OrthoDB" id="9786155at2"/>
<dbReference type="SMART" id="SM00471">
    <property type="entry name" value="HDc"/>
    <property type="match status" value="1"/>
</dbReference>
<comment type="catalytic activity">
    <reaction evidence="1">
        <text>a 2'-deoxyribonucleoside 5'-phosphate + H2O = a 2'-deoxyribonucleoside + phosphate</text>
        <dbReference type="Rhea" id="RHEA:36167"/>
        <dbReference type="ChEBI" id="CHEBI:15377"/>
        <dbReference type="ChEBI" id="CHEBI:18274"/>
        <dbReference type="ChEBI" id="CHEBI:43474"/>
        <dbReference type="ChEBI" id="CHEBI:65317"/>
        <dbReference type="EC" id="3.1.3.89"/>
    </reaction>
</comment>
<protein>
    <recommendedName>
        <fullName evidence="5">5'-deoxynucleotidase</fullName>
        <ecNumber evidence="5">3.1.3.89</ecNumber>
    </recommendedName>
</protein>
<evidence type="ECO:0000256" key="4">
    <source>
        <dbReference type="ARBA" id="ARBA00011738"/>
    </source>
</evidence>
<dbReference type="EMBL" id="FQZK01000011">
    <property type="protein sequence ID" value="SHJ91696.1"/>
    <property type="molecule type" value="Genomic_DNA"/>
</dbReference>
<dbReference type="RefSeq" id="WP_143173404.1">
    <property type="nucleotide sequence ID" value="NZ_FQZK01000011.1"/>
</dbReference>
<dbReference type="Proteomes" id="UP000184452">
    <property type="component" value="Unassembled WGS sequence"/>
</dbReference>
<gene>
    <name evidence="9" type="ORF">SAMN05421803_11199</name>
</gene>
<dbReference type="AlphaFoldDB" id="A0A1M6N821"/>
<evidence type="ECO:0000256" key="7">
    <source>
        <dbReference type="ARBA" id="ARBA00022801"/>
    </source>
</evidence>
<feature type="domain" description="HD/PDEase" evidence="8">
    <location>
        <begin position="33"/>
        <end position="148"/>
    </location>
</feature>
<dbReference type="STRING" id="758803.SAMN05421803_11199"/>
<dbReference type="Pfam" id="PF13023">
    <property type="entry name" value="HD_3"/>
    <property type="match status" value="1"/>
</dbReference>
<keyword evidence="6" id="KW-0479">Metal-binding</keyword>
<dbReference type="GO" id="GO:0046872">
    <property type="term" value="F:metal ion binding"/>
    <property type="evidence" value="ECO:0007669"/>
    <property type="project" value="UniProtKB-KW"/>
</dbReference>
<evidence type="ECO:0000256" key="1">
    <source>
        <dbReference type="ARBA" id="ARBA00001638"/>
    </source>
</evidence>
<sequence>MSDETTRAAHLLREVGTLKNQRRTGWWMAGVRDPESVAEHSWRTALIASVIAAMEGADPAKAALIAVWHDTGETRSGDVHHLGQKYLVSKPDPRDIVADQTEGLSMRVGEMVRSAVAAYEDQDSPEARCAKDADKLECLLQGVEYRAQGHAAAQRWIDGSLGRIRTESGKALADAVLEQGSLDWLYAAMK</sequence>
<keyword evidence="7 9" id="KW-0378">Hydrolase</keyword>
<dbReference type="GO" id="GO:0005737">
    <property type="term" value="C:cytoplasm"/>
    <property type="evidence" value="ECO:0007669"/>
    <property type="project" value="TreeGrafter"/>
</dbReference>
<evidence type="ECO:0000313" key="9">
    <source>
        <dbReference type="EMBL" id="SHJ91696.1"/>
    </source>
</evidence>
<name>A0A1M6N821_9ACTN</name>
<dbReference type="EC" id="3.1.3.89" evidence="5"/>
<evidence type="ECO:0000256" key="5">
    <source>
        <dbReference type="ARBA" id="ARBA00012964"/>
    </source>
</evidence>
<accession>A0A1M6N821</accession>
<evidence type="ECO:0000259" key="8">
    <source>
        <dbReference type="SMART" id="SM00471"/>
    </source>
</evidence>
<dbReference type="SUPFAM" id="SSF109604">
    <property type="entry name" value="HD-domain/PDEase-like"/>
    <property type="match status" value="1"/>
</dbReference>
<dbReference type="Gene3D" id="1.10.3210.10">
    <property type="entry name" value="Hypothetical protein af1432"/>
    <property type="match status" value="1"/>
</dbReference>